<feature type="transmembrane region" description="Helical" evidence="1">
    <location>
        <begin position="374"/>
        <end position="394"/>
    </location>
</feature>
<organism evidence="4 5">
    <name type="scientific">Marinactinospora thermotolerans DSM 45154</name>
    <dbReference type="NCBI Taxonomy" id="1122192"/>
    <lineage>
        <taxon>Bacteria</taxon>
        <taxon>Bacillati</taxon>
        <taxon>Actinomycetota</taxon>
        <taxon>Actinomycetes</taxon>
        <taxon>Streptosporangiales</taxon>
        <taxon>Nocardiopsidaceae</taxon>
        <taxon>Marinactinospora</taxon>
    </lineage>
</organism>
<keyword evidence="1" id="KW-0812">Transmembrane</keyword>
<dbReference type="InterPro" id="IPR043968">
    <property type="entry name" value="SGNH"/>
</dbReference>
<feature type="transmembrane region" description="Helical" evidence="1">
    <location>
        <begin position="246"/>
        <end position="264"/>
    </location>
</feature>
<keyword evidence="1" id="KW-1133">Transmembrane helix</keyword>
<evidence type="ECO:0000256" key="1">
    <source>
        <dbReference type="SAM" id="Phobius"/>
    </source>
</evidence>
<evidence type="ECO:0000259" key="2">
    <source>
        <dbReference type="Pfam" id="PF01757"/>
    </source>
</evidence>
<keyword evidence="5" id="KW-1185">Reference proteome</keyword>
<feature type="transmembrane region" description="Helical" evidence="1">
    <location>
        <begin position="50"/>
        <end position="71"/>
    </location>
</feature>
<evidence type="ECO:0000313" key="4">
    <source>
        <dbReference type="EMBL" id="SJZ93682.1"/>
    </source>
</evidence>
<dbReference type="Pfam" id="PF01757">
    <property type="entry name" value="Acyl_transf_3"/>
    <property type="match status" value="1"/>
</dbReference>
<feature type="transmembrane region" description="Helical" evidence="1">
    <location>
        <begin position="308"/>
        <end position="328"/>
    </location>
</feature>
<reference evidence="4 5" key="1">
    <citation type="submission" date="2017-02" db="EMBL/GenBank/DDBJ databases">
        <authorList>
            <person name="Peterson S.W."/>
        </authorList>
    </citation>
    <scope>NUCLEOTIDE SEQUENCE [LARGE SCALE GENOMIC DNA]</scope>
    <source>
        <strain evidence="4 5">DSM 45154</strain>
    </source>
</reference>
<dbReference type="GO" id="GO:0016747">
    <property type="term" value="F:acyltransferase activity, transferring groups other than amino-acyl groups"/>
    <property type="evidence" value="ECO:0007669"/>
    <property type="project" value="InterPro"/>
</dbReference>
<keyword evidence="4" id="KW-0378">Hydrolase</keyword>
<feature type="transmembrane region" description="Helical" evidence="1">
    <location>
        <begin position="270"/>
        <end position="288"/>
    </location>
</feature>
<keyword evidence="4" id="KW-0808">Transferase</keyword>
<feature type="transmembrane region" description="Helical" evidence="1">
    <location>
        <begin position="334"/>
        <end position="353"/>
    </location>
</feature>
<dbReference type="Pfam" id="PF19040">
    <property type="entry name" value="SGNH"/>
    <property type="match status" value="1"/>
</dbReference>
<feature type="transmembrane region" description="Helical" evidence="1">
    <location>
        <begin position="155"/>
        <end position="176"/>
    </location>
</feature>
<dbReference type="GO" id="GO:0016787">
    <property type="term" value="F:hydrolase activity"/>
    <property type="evidence" value="ECO:0007669"/>
    <property type="project" value="UniProtKB-KW"/>
</dbReference>
<feature type="transmembrane region" description="Helical" evidence="1">
    <location>
        <begin position="92"/>
        <end position="113"/>
    </location>
</feature>
<dbReference type="PANTHER" id="PTHR23028:SF53">
    <property type="entry name" value="ACYL_TRANSF_3 DOMAIN-CONTAINING PROTEIN"/>
    <property type="match status" value="1"/>
</dbReference>
<name>A0A1T4PQ23_9ACTN</name>
<sequence>MTTPTASVSAVPATAATGVHRFRPEVQGLRALAVLLVVVYHLDADLMPGGYVGVDVFFVISGFLITTLLVREAEREGRISLAGFYARRIRRILPAATLVLVVTGVAAVLLLPATRLEDTARQLIASALYVENLYLAGQAVDYLAAETVPSPVQHFWSLAVEEQFYLVWPLLFLAWAGWGRRTRRAGRLLVAAVAVIVVASFGCSLWLTATDTARAYFLPHTRMWELAAGGLLALLLLRAEVPERARGALGVLGLAAILAAALGYDDATSFPGHAAALPVLGACAIIAAGHDGSRRSVGALLASAPARLVGDLSYALYLWHWPIIVIAVGWSGRSLTPVSAAAVLALSFALAWATKVAVEDPIRTGGALRRLRPGLAFAVAGALTVGVIGGGQLAHAQRLRAVEFDPSVHTGPRALEAGDTPQRVTEPIFPAPLAATDDLPDLYADDCQTSAIESVPRHCVYGPEGAATEVALVGDSHAAHWLPTVQELAGERGWRVHVFTKASCVFTATLIEDPQGRPYHQCREWGEAVVSELSGRIRPDMVFTSSNTIAEAHGAGSRGEGRDLIAEGMARLWTELEAGGAEVVAIRDTPQSRPGIAECVERGAGVLTACTRTREDALDPDPQFAAAELVGGRARVVDLSDLFCTSEQCPPVVGNVLVYRDGHHITATYARLLAPYFAELLDEDRIRG</sequence>
<dbReference type="Proteomes" id="UP000190637">
    <property type="component" value="Unassembled WGS sequence"/>
</dbReference>
<evidence type="ECO:0000313" key="5">
    <source>
        <dbReference type="Proteomes" id="UP000190637"/>
    </source>
</evidence>
<protein>
    <submittedName>
        <fullName evidence="4">Peptidoglycan/LPS O-acetylase OafA/YrhL, contains acyltransferase and SGNH-hydrolase domains</fullName>
    </submittedName>
</protein>
<evidence type="ECO:0000259" key="3">
    <source>
        <dbReference type="Pfam" id="PF19040"/>
    </source>
</evidence>
<proteinExistence type="predicted"/>
<dbReference type="InterPro" id="IPR050879">
    <property type="entry name" value="Acyltransferase_3"/>
</dbReference>
<dbReference type="PANTHER" id="PTHR23028">
    <property type="entry name" value="ACETYLTRANSFERASE"/>
    <property type="match status" value="1"/>
</dbReference>
<feature type="domain" description="Acyltransferase 3" evidence="2">
    <location>
        <begin position="25"/>
        <end position="354"/>
    </location>
</feature>
<dbReference type="GO" id="GO:0009103">
    <property type="term" value="P:lipopolysaccharide biosynthetic process"/>
    <property type="evidence" value="ECO:0007669"/>
    <property type="project" value="TreeGrafter"/>
</dbReference>
<accession>A0A1T4PQ23</accession>
<dbReference type="InterPro" id="IPR002656">
    <property type="entry name" value="Acyl_transf_3_dom"/>
</dbReference>
<gene>
    <name evidence="4" type="ORF">SAMN02745673_01945</name>
</gene>
<keyword evidence="4" id="KW-0012">Acyltransferase</keyword>
<dbReference type="RefSeq" id="WP_268805287.1">
    <property type="nucleotide sequence ID" value="NZ_FUWS01000004.1"/>
</dbReference>
<keyword evidence="1" id="KW-0472">Membrane</keyword>
<dbReference type="STRING" id="1122192.SAMN02745673_01945"/>
<feature type="transmembrane region" description="Helical" evidence="1">
    <location>
        <begin position="188"/>
        <end position="209"/>
    </location>
</feature>
<dbReference type="AlphaFoldDB" id="A0A1T4PQ23"/>
<dbReference type="EMBL" id="FUWS01000004">
    <property type="protein sequence ID" value="SJZ93682.1"/>
    <property type="molecule type" value="Genomic_DNA"/>
</dbReference>
<dbReference type="GO" id="GO:0016020">
    <property type="term" value="C:membrane"/>
    <property type="evidence" value="ECO:0007669"/>
    <property type="project" value="TreeGrafter"/>
</dbReference>
<feature type="transmembrane region" description="Helical" evidence="1">
    <location>
        <begin position="221"/>
        <end position="239"/>
    </location>
</feature>
<feature type="domain" description="SGNH" evidence="3">
    <location>
        <begin position="447"/>
        <end position="678"/>
    </location>
</feature>